<evidence type="ECO:0000256" key="11">
    <source>
        <dbReference type="ARBA" id="ARBA00022989"/>
    </source>
</evidence>
<dbReference type="RefSeq" id="WP_097383952.1">
    <property type="nucleotide sequence ID" value="NZ_CP023741.1"/>
</dbReference>
<dbReference type="Gene3D" id="3.30.565.10">
    <property type="entry name" value="Histidine kinase-like ATPase, C-terminal domain"/>
    <property type="match status" value="1"/>
</dbReference>
<feature type="domain" description="Histidine kinase" evidence="16">
    <location>
        <begin position="212"/>
        <end position="426"/>
    </location>
</feature>
<evidence type="ECO:0000259" key="17">
    <source>
        <dbReference type="PROSITE" id="PS50885"/>
    </source>
</evidence>
<dbReference type="Proteomes" id="UP000219422">
    <property type="component" value="Chromosome"/>
</dbReference>
<dbReference type="SMART" id="SM00304">
    <property type="entry name" value="HAMP"/>
    <property type="match status" value="1"/>
</dbReference>
<dbReference type="CDD" id="cd00082">
    <property type="entry name" value="HisKA"/>
    <property type="match status" value="1"/>
</dbReference>
<dbReference type="InterPro" id="IPR003594">
    <property type="entry name" value="HATPase_dom"/>
</dbReference>
<keyword evidence="12" id="KW-0902">Two-component regulatory system</keyword>
<dbReference type="SUPFAM" id="SSF47384">
    <property type="entry name" value="Homodimeric domain of signal transducing histidine kinase"/>
    <property type="match status" value="1"/>
</dbReference>
<dbReference type="SMART" id="SM00388">
    <property type="entry name" value="HisKA"/>
    <property type="match status" value="1"/>
</dbReference>
<dbReference type="SUPFAM" id="SSF55874">
    <property type="entry name" value="ATPase domain of HSP90 chaperone/DNA topoisomerase II/histidine kinase"/>
    <property type="match status" value="1"/>
</dbReference>
<keyword evidence="11 15" id="KW-1133">Transmembrane helix</keyword>
<name>A0A291N104_SPHYA</name>
<gene>
    <name evidence="18" type="ORF">A6768_13115</name>
</gene>
<dbReference type="CDD" id="cd06225">
    <property type="entry name" value="HAMP"/>
    <property type="match status" value="1"/>
</dbReference>
<evidence type="ECO:0000256" key="12">
    <source>
        <dbReference type="ARBA" id="ARBA00023012"/>
    </source>
</evidence>
<dbReference type="Pfam" id="PF00512">
    <property type="entry name" value="HisKA"/>
    <property type="match status" value="1"/>
</dbReference>
<evidence type="ECO:0000256" key="13">
    <source>
        <dbReference type="ARBA" id="ARBA00023136"/>
    </source>
</evidence>
<evidence type="ECO:0000256" key="10">
    <source>
        <dbReference type="ARBA" id="ARBA00022840"/>
    </source>
</evidence>
<dbReference type="InterPro" id="IPR005467">
    <property type="entry name" value="His_kinase_dom"/>
</dbReference>
<protein>
    <recommendedName>
        <fullName evidence="3">histidine kinase</fullName>
        <ecNumber evidence="3">2.7.13.3</ecNumber>
    </recommendedName>
</protein>
<evidence type="ECO:0000256" key="8">
    <source>
        <dbReference type="ARBA" id="ARBA00022741"/>
    </source>
</evidence>
<keyword evidence="14" id="KW-0175">Coiled coil</keyword>
<evidence type="ECO:0000256" key="2">
    <source>
        <dbReference type="ARBA" id="ARBA00004651"/>
    </source>
</evidence>
<dbReference type="PANTHER" id="PTHR45528:SF1">
    <property type="entry name" value="SENSOR HISTIDINE KINASE CPXA"/>
    <property type="match status" value="1"/>
</dbReference>
<dbReference type="EC" id="2.7.13.3" evidence="3"/>
<dbReference type="GO" id="GO:0005524">
    <property type="term" value="F:ATP binding"/>
    <property type="evidence" value="ECO:0007669"/>
    <property type="project" value="UniProtKB-KW"/>
</dbReference>
<dbReference type="InterPro" id="IPR004358">
    <property type="entry name" value="Sig_transdc_His_kin-like_C"/>
</dbReference>
<dbReference type="AlphaFoldDB" id="A0A291N104"/>
<keyword evidence="6" id="KW-0808">Transferase</keyword>
<dbReference type="KEGG" id="sya:A6768_13115"/>
<dbReference type="InterPro" id="IPR050398">
    <property type="entry name" value="HssS/ArlS-like"/>
</dbReference>
<evidence type="ECO:0000313" key="19">
    <source>
        <dbReference type="Proteomes" id="UP000219422"/>
    </source>
</evidence>
<proteinExistence type="predicted"/>
<dbReference type="SUPFAM" id="SSF158472">
    <property type="entry name" value="HAMP domain-like"/>
    <property type="match status" value="1"/>
</dbReference>
<sequence length="435" mass="47435">MTWPFPRSPRPGRLFWKLFAAFTLATVLSFLVGVTVLDLTRSNPSRELPPLDRPIQIARALQEEGLPAARGLLVGEQASERIAVLATDGHWIAGARNLPARAATMNIGGRDGEQYLIRVQPAAAFDPNNIMPLSIGASVSLLFSAGLAWYLARPLTHLSRGFRDVAAGQLATRLQPVVGSRRDEIADLTREFDSMAAQLEQLLASQERLLHDVSHELRSPLARLQVAVGLLRQSPDRLPEMLARLDQETERLDQLIGEVLTLARLKSGMAELSATRVDVIDLLTAIVDDANFEAQAKNCEVRLDAAGSFVTTAHGELLYHAYENVIRNAVKYSPDGAVVGVSAYVNRDTLKIQVVDHGPGAPEDMLTAMFEPFKRLDLPTQTSVPGTGLGLAIAKFAIENHSGTIHAMLGPHRQGLIIEIVLPRNDDQSFPARTT</sequence>
<feature type="transmembrane region" description="Helical" evidence="15">
    <location>
        <begin position="14"/>
        <end position="37"/>
    </location>
</feature>
<evidence type="ECO:0000259" key="16">
    <source>
        <dbReference type="PROSITE" id="PS50109"/>
    </source>
</evidence>
<accession>A0A291N104</accession>
<dbReference type="Pfam" id="PF02518">
    <property type="entry name" value="HATPase_c"/>
    <property type="match status" value="1"/>
</dbReference>
<dbReference type="GO" id="GO:0000155">
    <property type="term" value="F:phosphorelay sensor kinase activity"/>
    <property type="evidence" value="ECO:0007669"/>
    <property type="project" value="InterPro"/>
</dbReference>
<comment type="catalytic activity">
    <reaction evidence="1">
        <text>ATP + protein L-histidine = ADP + protein N-phospho-L-histidine.</text>
        <dbReference type="EC" id="2.7.13.3"/>
    </reaction>
</comment>
<keyword evidence="13 15" id="KW-0472">Membrane</keyword>
<keyword evidence="9 18" id="KW-0418">Kinase</keyword>
<evidence type="ECO:0000256" key="14">
    <source>
        <dbReference type="SAM" id="Coils"/>
    </source>
</evidence>
<feature type="transmembrane region" description="Helical" evidence="15">
    <location>
        <begin position="130"/>
        <end position="152"/>
    </location>
</feature>
<keyword evidence="5" id="KW-0597">Phosphoprotein</keyword>
<dbReference type="GO" id="GO:0005886">
    <property type="term" value="C:plasma membrane"/>
    <property type="evidence" value="ECO:0007669"/>
    <property type="project" value="UniProtKB-SubCell"/>
</dbReference>
<evidence type="ECO:0000256" key="5">
    <source>
        <dbReference type="ARBA" id="ARBA00022553"/>
    </source>
</evidence>
<dbReference type="InterPro" id="IPR003661">
    <property type="entry name" value="HisK_dim/P_dom"/>
</dbReference>
<keyword evidence="8" id="KW-0547">Nucleotide-binding</keyword>
<dbReference type="EMBL" id="CP023741">
    <property type="protein sequence ID" value="ATI80828.1"/>
    <property type="molecule type" value="Genomic_DNA"/>
</dbReference>
<dbReference type="GeneID" id="57777770"/>
<dbReference type="InterPro" id="IPR036097">
    <property type="entry name" value="HisK_dim/P_sf"/>
</dbReference>
<evidence type="ECO:0000256" key="6">
    <source>
        <dbReference type="ARBA" id="ARBA00022679"/>
    </source>
</evidence>
<reference evidence="18 19" key="1">
    <citation type="submission" date="2017-10" db="EMBL/GenBank/DDBJ databases">
        <title>Sphingobium yanoikuyae S72.</title>
        <authorList>
            <person name="Sanchez E."/>
            <person name="Bustos P."/>
            <person name="Mendoza P."/>
            <person name="Guo X."/>
            <person name="Mendoza A."/>
        </authorList>
    </citation>
    <scope>NUCLEOTIDE SEQUENCE [LARGE SCALE GENOMIC DNA]</scope>
    <source>
        <strain evidence="18 19">S72</strain>
    </source>
</reference>
<keyword evidence="10" id="KW-0067">ATP-binding</keyword>
<comment type="subcellular location">
    <subcellularLocation>
        <location evidence="2">Cell membrane</location>
        <topology evidence="2">Multi-pass membrane protein</topology>
    </subcellularLocation>
</comment>
<evidence type="ECO:0000256" key="1">
    <source>
        <dbReference type="ARBA" id="ARBA00000085"/>
    </source>
</evidence>
<dbReference type="PROSITE" id="PS50109">
    <property type="entry name" value="HIS_KIN"/>
    <property type="match status" value="1"/>
</dbReference>
<dbReference type="PRINTS" id="PR00344">
    <property type="entry name" value="BCTRLSENSOR"/>
</dbReference>
<dbReference type="Gene3D" id="1.10.8.500">
    <property type="entry name" value="HAMP domain in histidine kinase"/>
    <property type="match status" value="1"/>
</dbReference>
<evidence type="ECO:0000256" key="7">
    <source>
        <dbReference type="ARBA" id="ARBA00022692"/>
    </source>
</evidence>
<dbReference type="SMART" id="SM00387">
    <property type="entry name" value="HATPase_c"/>
    <property type="match status" value="1"/>
</dbReference>
<evidence type="ECO:0000256" key="4">
    <source>
        <dbReference type="ARBA" id="ARBA00022475"/>
    </source>
</evidence>
<dbReference type="PROSITE" id="PS50885">
    <property type="entry name" value="HAMP"/>
    <property type="match status" value="1"/>
</dbReference>
<dbReference type="InterPro" id="IPR003660">
    <property type="entry name" value="HAMP_dom"/>
</dbReference>
<evidence type="ECO:0000256" key="3">
    <source>
        <dbReference type="ARBA" id="ARBA00012438"/>
    </source>
</evidence>
<evidence type="ECO:0000313" key="18">
    <source>
        <dbReference type="EMBL" id="ATI80828.1"/>
    </source>
</evidence>
<keyword evidence="4" id="KW-1003">Cell membrane</keyword>
<evidence type="ECO:0000256" key="9">
    <source>
        <dbReference type="ARBA" id="ARBA00022777"/>
    </source>
</evidence>
<dbReference type="Pfam" id="PF00672">
    <property type="entry name" value="HAMP"/>
    <property type="match status" value="1"/>
</dbReference>
<dbReference type="PANTHER" id="PTHR45528">
    <property type="entry name" value="SENSOR HISTIDINE KINASE CPXA"/>
    <property type="match status" value="1"/>
</dbReference>
<dbReference type="InterPro" id="IPR036890">
    <property type="entry name" value="HATPase_C_sf"/>
</dbReference>
<feature type="coiled-coil region" evidence="14">
    <location>
        <begin position="185"/>
        <end position="258"/>
    </location>
</feature>
<feature type="domain" description="HAMP" evidence="17">
    <location>
        <begin position="149"/>
        <end position="204"/>
    </location>
</feature>
<organism evidence="18 19">
    <name type="scientific">Sphingobium yanoikuyae</name>
    <name type="common">Sphingomonas yanoikuyae</name>
    <dbReference type="NCBI Taxonomy" id="13690"/>
    <lineage>
        <taxon>Bacteria</taxon>
        <taxon>Pseudomonadati</taxon>
        <taxon>Pseudomonadota</taxon>
        <taxon>Alphaproteobacteria</taxon>
        <taxon>Sphingomonadales</taxon>
        <taxon>Sphingomonadaceae</taxon>
        <taxon>Sphingobium</taxon>
    </lineage>
</organism>
<keyword evidence="7 15" id="KW-0812">Transmembrane</keyword>
<evidence type="ECO:0000256" key="15">
    <source>
        <dbReference type="SAM" id="Phobius"/>
    </source>
</evidence>
<dbReference type="Gene3D" id="1.10.287.130">
    <property type="match status" value="1"/>
</dbReference>